<evidence type="ECO:0000313" key="1">
    <source>
        <dbReference type="EMBL" id="PZO77589.1"/>
    </source>
</evidence>
<dbReference type="Proteomes" id="UP000248614">
    <property type="component" value="Unassembled WGS sequence"/>
</dbReference>
<reference evidence="1 2" key="1">
    <citation type="submission" date="2017-08" db="EMBL/GenBank/DDBJ databases">
        <title>Infants hospitalized years apart are colonized by the same room-sourced microbial strains.</title>
        <authorList>
            <person name="Brooks B."/>
            <person name="Olm M.R."/>
            <person name="Firek B.A."/>
            <person name="Baker R."/>
            <person name="Thomas B.C."/>
            <person name="Morowitz M.J."/>
            <person name="Banfield J.F."/>
        </authorList>
    </citation>
    <scope>NUCLEOTIDE SEQUENCE [LARGE SCALE GENOMIC DNA]</scope>
    <source>
        <strain evidence="1">S2_018_000_R3_110</strain>
    </source>
</reference>
<dbReference type="Pfam" id="PF04325">
    <property type="entry name" value="DUF465"/>
    <property type="match status" value="1"/>
</dbReference>
<evidence type="ECO:0000313" key="2">
    <source>
        <dbReference type="Proteomes" id="UP000248614"/>
    </source>
</evidence>
<sequence>MQSAHLNALEAKHATLDRQIAAETQRPSPDQSLLSSLKKRKLMVKQEMTAL</sequence>
<accession>A0A2W4ZCD8</accession>
<name>A0A2W4ZCD8_9SPHN</name>
<proteinExistence type="predicted"/>
<comment type="caution">
    <text evidence="1">The sequence shown here is derived from an EMBL/GenBank/DDBJ whole genome shotgun (WGS) entry which is preliminary data.</text>
</comment>
<dbReference type="InterPro" id="IPR007420">
    <property type="entry name" value="DUF465"/>
</dbReference>
<dbReference type="InterPro" id="IPR038444">
    <property type="entry name" value="DUF465_sf"/>
</dbReference>
<dbReference type="Gene3D" id="6.10.280.50">
    <property type="match status" value="1"/>
</dbReference>
<gene>
    <name evidence="1" type="ORF">DI632_08610</name>
</gene>
<dbReference type="AlphaFoldDB" id="A0A2W4ZCD8"/>
<organism evidence="1 2">
    <name type="scientific">Sphingomonas hengshuiensis</name>
    <dbReference type="NCBI Taxonomy" id="1609977"/>
    <lineage>
        <taxon>Bacteria</taxon>
        <taxon>Pseudomonadati</taxon>
        <taxon>Pseudomonadota</taxon>
        <taxon>Alphaproteobacteria</taxon>
        <taxon>Sphingomonadales</taxon>
        <taxon>Sphingomonadaceae</taxon>
        <taxon>Sphingomonas</taxon>
    </lineage>
</organism>
<dbReference type="EMBL" id="QFNF01000018">
    <property type="protein sequence ID" value="PZO77589.1"/>
    <property type="molecule type" value="Genomic_DNA"/>
</dbReference>
<protein>
    <recommendedName>
        <fullName evidence="3">DUF465 domain-containing protein</fullName>
    </recommendedName>
</protein>
<evidence type="ECO:0008006" key="3">
    <source>
        <dbReference type="Google" id="ProtNLM"/>
    </source>
</evidence>